<evidence type="ECO:0000313" key="2">
    <source>
        <dbReference type="EMBL" id="KAE8251379.1"/>
    </source>
</evidence>
<comment type="caution">
    <text evidence="2">The sequence shown here is derived from an EMBL/GenBank/DDBJ whole genome shotgun (WGS) entry which is preliminary data.</text>
</comment>
<feature type="compositionally biased region" description="Polar residues" evidence="1">
    <location>
        <begin position="29"/>
        <end position="47"/>
    </location>
</feature>
<reference evidence="2" key="2">
    <citation type="journal article" date="2019" name="IMA Fungus">
        <title>Genome sequencing and comparison of five Tilletia species to identify candidate genes for the detection of regulated species infecting wheat.</title>
        <authorList>
            <person name="Nguyen H.D.T."/>
            <person name="Sultana T."/>
            <person name="Kesanakurti P."/>
            <person name="Hambleton S."/>
        </authorList>
    </citation>
    <scope>NUCLEOTIDE SEQUENCE</scope>
    <source>
        <strain evidence="2">DAOMC 238032</strain>
    </source>
</reference>
<proteinExistence type="predicted"/>
<gene>
    <name evidence="2" type="ORF">A4X03_0g6377</name>
</gene>
<dbReference type="Proteomes" id="UP000077671">
    <property type="component" value="Unassembled WGS sequence"/>
</dbReference>
<feature type="region of interest" description="Disordered" evidence="1">
    <location>
        <begin position="1"/>
        <end position="49"/>
    </location>
</feature>
<evidence type="ECO:0000313" key="3">
    <source>
        <dbReference type="Proteomes" id="UP000077671"/>
    </source>
</evidence>
<reference evidence="2" key="1">
    <citation type="submission" date="2016-04" db="EMBL/GenBank/DDBJ databases">
        <authorList>
            <person name="Nguyen H.D."/>
            <person name="Kesanakurti P."/>
            <person name="Cullis J."/>
            <person name="Levesque C.A."/>
            <person name="Hambleton S."/>
        </authorList>
    </citation>
    <scope>NUCLEOTIDE SEQUENCE</scope>
    <source>
        <strain evidence="2">DAOMC 238032</strain>
    </source>
</reference>
<feature type="region of interest" description="Disordered" evidence="1">
    <location>
        <begin position="88"/>
        <end position="121"/>
    </location>
</feature>
<name>A0A177TQJ4_9BASI</name>
<feature type="compositionally biased region" description="Basic and acidic residues" evidence="1">
    <location>
        <begin position="109"/>
        <end position="121"/>
    </location>
</feature>
<evidence type="ECO:0000256" key="1">
    <source>
        <dbReference type="SAM" id="MobiDB-lite"/>
    </source>
</evidence>
<protein>
    <submittedName>
        <fullName evidence="2">Uncharacterized protein</fullName>
    </submittedName>
</protein>
<dbReference type="EMBL" id="LWDD02001200">
    <property type="protein sequence ID" value="KAE8251379.1"/>
    <property type="molecule type" value="Genomic_DNA"/>
</dbReference>
<sequence length="121" mass="12456">MHSSGGAINASLQHPEPRHVLPNVADPSPISSTSMKRTVPSSPSTTPAVAAGQAIDPCVPYNLAPFRLASTSADVLVCLIMDAPAIKARSAGVGNPPHTALRARSASADNRHPDDRPSFSA</sequence>
<organism evidence="2 3">
    <name type="scientific">Tilletia caries</name>
    <name type="common">wheat bunt fungus</name>
    <dbReference type="NCBI Taxonomy" id="13290"/>
    <lineage>
        <taxon>Eukaryota</taxon>
        <taxon>Fungi</taxon>
        <taxon>Dikarya</taxon>
        <taxon>Basidiomycota</taxon>
        <taxon>Ustilaginomycotina</taxon>
        <taxon>Exobasidiomycetes</taxon>
        <taxon>Tilletiales</taxon>
        <taxon>Tilletiaceae</taxon>
        <taxon>Tilletia</taxon>
    </lineage>
</organism>
<dbReference type="AlphaFoldDB" id="A0A177TQJ4"/>
<accession>A0A177TQJ4</accession>